<feature type="compositionally biased region" description="Polar residues" evidence="1">
    <location>
        <begin position="823"/>
        <end position="846"/>
    </location>
</feature>
<dbReference type="Proteomes" id="UP000191342">
    <property type="component" value="Unassembled WGS sequence"/>
</dbReference>
<feature type="domain" description="Protein kinase" evidence="2">
    <location>
        <begin position="32"/>
        <end position="347"/>
    </location>
</feature>
<feature type="region of interest" description="Disordered" evidence="1">
    <location>
        <begin position="128"/>
        <end position="147"/>
    </location>
</feature>
<dbReference type="OrthoDB" id="79687at2759"/>
<dbReference type="InterPro" id="IPR000719">
    <property type="entry name" value="Prot_kinase_dom"/>
</dbReference>
<feature type="compositionally biased region" description="Polar residues" evidence="1">
    <location>
        <begin position="865"/>
        <end position="880"/>
    </location>
</feature>
<feature type="region of interest" description="Disordered" evidence="1">
    <location>
        <begin position="865"/>
        <end position="903"/>
    </location>
</feature>
<dbReference type="InterPro" id="IPR051177">
    <property type="entry name" value="CIK-Related_Protein"/>
</dbReference>
<dbReference type="Gene3D" id="1.10.510.10">
    <property type="entry name" value="Transferase(Phosphotransferase) domain 1"/>
    <property type="match status" value="1"/>
</dbReference>
<dbReference type="STRING" id="254877.A0A1V6SXQ9"/>
<evidence type="ECO:0000256" key="1">
    <source>
        <dbReference type="SAM" id="MobiDB-lite"/>
    </source>
</evidence>
<dbReference type="PROSITE" id="PS50011">
    <property type="entry name" value="PROTEIN_KINASE_DOM"/>
    <property type="match status" value="1"/>
</dbReference>
<comment type="caution">
    <text evidence="3">The sequence shown here is derived from an EMBL/GenBank/DDBJ whole genome shotgun (WGS) entry which is preliminary data.</text>
</comment>
<keyword evidence="4" id="KW-1185">Reference proteome</keyword>
<organism evidence="3 4">
    <name type="scientific">Penicillium flavigenum</name>
    <dbReference type="NCBI Taxonomy" id="254877"/>
    <lineage>
        <taxon>Eukaryota</taxon>
        <taxon>Fungi</taxon>
        <taxon>Dikarya</taxon>
        <taxon>Ascomycota</taxon>
        <taxon>Pezizomycotina</taxon>
        <taxon>Eurotiomycetes</taxon>
        <taxon>Eurotiomycetidae</taxon>
        <taxon>Eurotiales</taxon>
        <taxon>Aspergillaceae</taxon>
        <taxon>Penicillium</taxon>
    </lineage>
</organism>
<evidence type="ECO:0000259" key="2">
    <source>
        <dbReference type="PROSITE" id="PS50011"/>
    </source>
</evidence>
<feature type="compositionally biased region" description="Low complexity" evidence="1">
    <location>
        <begin position="881"/>
        <end position="894"/>
    </location>
</feature>
<dbReference type="PANTHER" id="PTHR12984:SF6">
    <property type="entry name" value="SCY1-LIKE PROTEIN 2"/>
    <property type="match status" value="1"/>
</dbReference>
<dbReference type="SMART" id="SM00220">
    <property type="entry name" value="S_TKc"/>
    <property type="match status" value="1"/>
</dbReference>
<dbReference type="AlphaFoldDB" id="A0A1V6SXQ9"/>
<name>A0A1V6SXQ9_9EURO</name>
<proteinExistence type="predicted"/>
<dbReference type="Pfam" id="PF00069">
    <property type="entry name" value="Pkinase"/>
    <property type="match status" value="1"/>
</dbReference>
<dbReference type="EMBL" id="MLQL01000021">
    <property type="protein sequence ID" value="OQE18524.1"/>
    <property type="molecule type" value="Genomic_DNA"/>
</dbReference>
<sequence>MFSSALKSFSSNISANYQISPNPTVYSGPWKIHDAKKKSTGTAASVFIFDRKSLETRSSGFGRSSGSSKKLQDDVIERLKREASNLARLRHPSILQVLEPVEETRNGGLMFATEHITASLSGLLLEKDDQENTTRTGSRSSRYVVEEADGTRRRREMEIDELEIQKGLLQVAKGLEFLHESAGLVHGNLNPEAIYINAKSDWKISGLGFAGPPDSSESRSSLPPLAVSEVLYQEPRLPASVQLSLDYTSPDFALDSNVSSAADLFSLGLVIIALYNSPHASPLQTNASLSTYKKLLSSPSSTPSQSNNFLCSKPIPKDLVSHVLPRLITRRPAQRMNAREFQQSQYFDNVLVSTIRFLESLPAKNPNEKSQFLRGLQRVLPEFPVSVLERKLLGALMDELKDRELLALILQNVFGILQRIPNGRRVLPEKIIPRLKEVFGTGSGKGPAERDSKKDAGLMVVLDNMQLIADNCSGMEFKDDILPLIRLGLDSPTHSLVDASLKCLPVMLPVLDFSTVKNEVFPPIAATFSRTSSLAIKVRSLEAFSVLCGASAEISDGLDDDLSGIQAIEPKPAKTSILDKYTIQEKLVPSLKAIKTKEPSVMMASLKVFRQVGTVADSEFLALEVLPVLWSFSLGPLLSLKQFNAFMALIKTLSTRIEQEQSKKLQELSSGAGPSGFQNGADEFSQSVTGLSSPDADGGAGSFERLVLGKKASPANGQSIDMWGSMEPAKPATPAVPSMSPSFSWSSNNAGTAHQANALSQQSNIGFRSITPDQKLGSFPSLTPAQQASPVAQVFPTMQPSSSTWGAPANPNIRTHTGPPGQSLGSMPTMTPSNHMSGPTAQPAPNYSSFSIPPPPAGNMVTNSTMRPPPMNTANRLTSFQGTAATPQQGTQKQGLDKYESLI</sequence>
<dbReference type="CDD" id="cd14011">
    <property type="entry name" value="PK_SCY1_like"/>
    <property type="match status" value="1"/>
</dbReference>
<dbReference type="Gene3D" id="3.30.200.20">
    <property type="entry name" value="Phosphorylase Kinase, domain 1"/>
    <property type="match status" value="1"/>
</dbReference>
<protein>
    <recommendedName>
        <fullName evidence="2">Protein kinase domain-containing protein</fullName>
    </recommendedName>
</protein>
<dbReference type="Gene3D" id="1.25.10.10">
    <property type="entry name" value="Leucine-rich Repeat Variant"/>
    <property type="match status" value="1"/>
</dbReference>
<dbReference type="SUPFAM" id="SSF48371">
    <property type="entry name" value="ARM repeat"/>
    <property type="match status" value="1"/>
</dbReference>
<dbReference type="GO" id="GO:0004672">
    <property type="term" value="F:protein kinase activity"/>
    <property type="evidence" value="ECO:0007669"/>
    <property type="project" value="InterPro"/>
</dbReference>
<feature type="region of interest" description="Disordered" evidence="1">
    <location>
        <begin position="664"/>
        <end position="697"/>
    </location>
</feature>
<dbReference type="SUPFAM" id="SSF56112">
    <property type="entry name" value="Protein kinase-like (PK-like)"/>
    <property type="match status" value="1"/>
</dbReference>
<dbReference type="GO" id="GO:0005524">
    <property type="term" value="F:ATP binding"/>
    <property type="evidence" value="ECO:0007669"/>
    <property type="project" value="InterPro"/>
</dbReference>
<feature type="region of interest" description="Disordered" evidence="1">
    <location>
        <begin position="814"/>
        <end position="846"/>
    </location>
</feature>
<accession>A0A1V6SXQ9</accession>
<evidence type="ECO:0000313" key="4">
    <source>
        <dbReference type="Proteomes" id="UP000191342"/>
    </source>
</evidence>
<dbReference type="PANTHER" id="PTHR12984">
    <property type="entry name" value="SCY1-RELATED S/T PROTEIN KINASE-LIKE"/>
    <property type="match status" value="1"/>
</dbReference>
<dbReference type="InterPro" id="IPR011989">
    <property type="entry name" value="ARM-like"/>
</dbReference>
<reference evidence="4" key="1">
    <citation type="journal article" date="2017" name="Nat. Microbiol.">
        <title>Global analysis of biosynthetic gene clusters reveals vast potential of secondary metabolite production in Penicillium species.</title>
        <authorList>
            <person name="Nielsen J.C."/>
            <person name="Grijseels S."/>
            <person name="Prigent S."/>
            <person name="Ji B."/>
            <person name="Dainat J."/>
            <person name="Nielsen K.F."/>
            <person name="Frisvad J.C."/>
            <person name="Workman M."/>
            <person name="Nielsen J."/>
        </authorList>
    </citation>
    <scope>NUCLEOTIDE SEQUENCE [LARGE SCALE GENOMIC DNA]</scope>
    <source>
        <strain evidence="4">IBT 14082</strain>
    </source>
</reference>
<evidence type="ECO:0000313" key="3">
    <source>
        <dbReference type="EMBL" id="OQE18524.1"/>
    </source>
</evidence>
<gene>
    <name evidence="3" type="ORF">PENFLA_c021G08061</name>
</gene>
<dbReference type="InterPro" id="IPR011009">
    <property type="entry name" value="Kinase-like_dom_sf"/>
</dbReference>
<dbReference type="InterPro" id="IPR016024">
    <property type="entry name" value="ARM-type_fold"/>
</dbReference>